<dbReference type="InterPro" id="IPR011385">
    <property type="entry name" value="Site-sp_rcmbase"/>
</dbReference>
<feature type="transmembrane region" description="Helical" evidence="6">
    <location>
        <begin position="556"/>
        <end position="578"/>
    </location>
</feature>
<evidence type="ECO:0000256" key="4">
    <source>
        <dbReference type="ARBA" id="ARBA00023136"/>
    </source>
</evidence>
<evidence type="ECO:0000256" key="3">
    <source>
        <dbReference type="ARBA" id="ARBA00022989"/>
    </source>
</evidence>
<evidence type="ECO:0000313" key="7">
    <source>
        <dbReference type="EMBL" id="MCW7754264.1"/>
    </source>
</evidence>
<proteinExistence type="predicted"/>
<feature type="transmembrane region" description="Helical" evidence="6">
    <location>
        <begin position="484"/>
        <end position="510"/>
    </location>
</feature>
<dbReference type="Pfam" id="PF10136">
    <property type="entry name" value="SpecificRecomb"/>
    <property type="match status" value="1"/>
</dbReference>
<gene>
    <name evidence="7" type="ORF">OOT00_09720</name>
</gene>
<keyword evidence="3 6" id="KW-1133">Transmembrane helix</keyword>
<dbReference type="EMBL" id="JAPFPW010000010">
    <property type="protein sequence ID" value="MCW7754264.1"/>
    <property type="molecule type" value="Genomic_DNA"/>
</dbReference>
<accession>A0ABT3N9Y6</accession>
<feature type="transmembrane region" description="Helical" evidence="6">
    <location>
        <begin position="345"/>
        <end position="367"/>
    </location>
</feature>
<dbReference type="Proteomes" id="UP001209681">
    <property type="component" value="Unassembled WGS sequence"/>
</dbReference>
<keyword evidence="2 6" id="KW-0812">Transmembrane</keyword>
<dbReference type="RefSeq" id="WP_265425182.1">
    <property type="nucleotide sequence ID" value="NZ_JAPFPW010000010.1"/>
</dbReference>
<organism evidence="7 8">
    <name type="scientific">Desulfobotulus pelophilus</name>
    <dbReference type="NCBI Taxonomy" id="2823377"/>
    <lineage>
        <taxon>Bacteria</taxon>
        <taxon>Pseudomonadati</taxon>
        <taxon>Thermodesulfobacteriota</taxon>
        <taxon>Desulfobacteria</taxon>
        <taxon>Desulfobacterales</taxon>
        <taxon>Desulfobacteraceae</taxon>
        <taxon>Desulfobotulus</taxon>
    </lineage>
</organism>
<evidence type="ECO:0000256" key="2">
    <source>
        <dbReference type="ARBA" id="ARBA00022692"/>
    </source>
</evidence>
<evidence type="ECO:0000313" key="8">
    <source>
        <dbReference type="Proteomes" id="UP001209681"/>
    </source>
</evidence>
<comment type="caution">
    <text evidence="7">The sequence shown here is derived from an EMBL/GenBank/DDBJ whole genome shotgun (WGS) entry which is preliminary data.</text>
</comment>
<feature type="transmembrane region" description="Helical" evidence="6">
    <location>
        <begin position="440"/>
        <end position="464"/>
    </location>
</feature>
<feature type="region of interest" description="Disordered" evidence="5">
    <location>
        <begin position="664"/>
        <end position="683"/>
    </location>
</feature>
<sequence length="683" mass="76798">MAPRVRPTPQRIFASLESGNTSATDLLRQITDWLRPEPGENMDTVCRRIDLLDKAQEENPDASEKIATILQEWLGRANYFLAFAVLGLFSRQGFMRELGKRIYEHINPLPLNGDSLSDALSLIFHHPEDPQWVQDLPDESWMHLFRILWNAESGDAPRLLEKSISELLYAMEMLSIWVAGEELEPDLVRLEPRIVSRDSAFVALQREIARYCRHYEAWIHGEIRELEDDAHARVLLDQCMQAVTAFRKKSVTKGTSIPLSYLLERLDQTLKRIQDILDILTPMRQKVTEKTAIRLFKELVTASRQRRSVRALFQRNIRLLSRSITENASDHGEHYITRSRKDYFAMLRSGAGGGIIIALMALIKIRIMGLALAPLPETILVSLNYGFGFMLIHILHFTVATKQPAMTAARLAEAIQQGEHGGANPKKIAALLVQVARSQFIAIVGNVSVALSLAFAIGWVYALLRGFPLLSHEACEYQIYELKPFASLALLHACIAGLWLFVAGLTAGFFDNRAAYIGLRDRLKNHPLLRPLLPEKQRAALADYIHENYGALVGNFFFGVLLGSTAYIGMLLGLPLGIRHVAFASGNLGYAMAFDFPGFFTFLLYFLFVSLISFCNLWVSFSLALSVALRSRNTRIQSFSKVMFFFKEQVKAAPLSLFFPPADTAAEKKDQSSSSHGHQDDSG</sequence>
<keyword evidence="8" id="KW-1185">Reference proteome</keyword>
<evidence type="ECO:0000256" key="6">
    <source>
        <dbReference type="SAM" id="Phobius"/>
    </source>
</evidence>
<keyword evidence="4 6" id="KW-0472">Membrane</keyword>
<feature type="transmembrane region" description="Helical" evidence="6">
    <location>
        <begin position="598"/>
        <end position="629"/>
    </location>
</feature>
<feature type="compositionally biased region" description="Basic and acidic residues" evidence="5">
    <location>
        <begin position="665"/>
        <end position="683"/>
    </location>
</feature>
<evidence type="ECO:0000256" key="5">
    <source>
        <dbReference type="SAM" id="MobiDB-lite"/>
    </source>
</evidence>
<evidence type="ECO:0000256" key="1">
    <source>
        <dbReference type="ARBA" id="ARBA00004141"/>
    </source>
</evidence>
<reference evidence="7 8" key="1">
    <citation type="submission" date="2022-11" db="EMBL/GenBank/DDBJ databases">
        <title>Desulfobotulus tamanensis H1 sp. nov. - anaerobic, alkaliphilic, sulphate reducing bacterium isolated from terrestrial mud volcano.</title>
        <authorList>
            <person name="Frolova A."/>
            <person name="Merkel A.Y."/>
            <person name="Slobodkin A.I."/>
        </authorList>
    </citation>
    <scope>NUCLEOTIDE SEQUENCE [LARGE SCALE GENOMIC DNA]</scope>
    <source>
        <strain evidence="7 8">H1</strain>
    </source>
</reference>
<dbReference type="InterPro" id="IPR023271">
    <property type="entry name" value="Aquaporin-like"/>
</dbReference>
<protein>
    <submittedName>
        <fullName evidence="7">Site-specific recombinase</fullName>
    </submittedName>
</protein>
<name>A0ABT3N9Y6_9BACT</name>
<feature type="transmembrane region" description="Helical" evidence="6">
    <location>
        <begin position="379"/>
        <end position="400"/>
    </location>
</feature>
<dbReference type="Gene3D" id="1.20.1080.10">
    <property type="entry name" value="Glycerol uptake facilitator protein"/>
    <property type="match status" value="1"/>
</dbReference>
<dbReference type="PIRSF" id="PIRSF015380">
    <property type="entry name" value="Site-sp_rcmb"/>
    <property type="match status" value="1"/>
</dbReference>
<comment type="subcellular location">
    <subcellularLocation>
        <location evidence="1">Membrane</location>
        <topology evidence="1">Multi-pass membrane protein</topology>
    </subcellularLocation>
</comment>